<name>X1BVS6_9ZZZZ</name>
<dbReference type="EMBL" id="BART01013348">
    <property type="protein sequence ID" value="GAG76261.1"/>
    <property type="molecule type" value="Genomic_DNA"/>
</dbReference>
<feature type="domain" description="Flavodoxin-like" evidence="1">
    <location>
        <begin position="211"/>
        <end position="238"/>
    </location>
</feature>
<dbReference type="InterPro" id="IPR036866">
    <property type="entry name" value="RibonucZ/Hydroxyglut_hydro"/>
</dbReference>
<gene>
    <name evidence="2" type="ORF">S01H4_27341</name>
</gene>
<dbReference type="GO" id="GO:0010181">
    <property type="term" value="F:FMN binding"/>
    <property type="evidence" value="ECO:0007669"/>
    <property type="project" value="InterPro"/>
</dbReference>
<comment type="caution">
    <text evidence="2">The sequence shown here is derived from an EMBL/GenBank/DDBJ whole genome shotgun (WGS) entry which is preliminary data.</text>
</comment>
<dbReference type="SUPFAM" id="SSF56281">
    <property type="entry name" value="Metallo-hydrolase/oxidoreductase"/>
    <property type="match status" value="1"/>
</dbReference>
<dbReference type="PANTHER" id="PTHR43717">
    <property type="entry name" value="ANAEROBIC NITRIC OXIDE REDUCTASE FLAVORUBREDOXIN"/>
    <property type="match status" value="1"/>
</dbReference>
<dbReference type="PROSITE" id="PS50902">
    <property type="entry name" value="FLAVODOXIN_LIKE"/>
    <property type="match status" value="1"/>
</dbReference>
<dbReference type="SMART" id="SM00849">
    <property type="entry name" value="Lactamase_B"/>
    <property type="match status" value="1"/>
</dbReference>
<dbReference type="PANTHER" id="PTHR43717:SF1">
    <property type="entry name" value="ANAEROBIC NITRIC OXIDE REDUCTASE FLAVORUBREDOXIN"/>
    <property type="match status" value="1"/>
</dbReference>
<dbReference type="Pfam" id="PF19583">
    <property type="entry name" value="ODP"/>
    <property type="match status" value="1"/>
</dbReference>
<dbReference type="AlphaFoldDB" id="X1BVS6"/>
<reference evidence="2" key="1">
    <citation type="journal article" date="2014" name="Front. Microbiol.">
        <title>High frequency of phylogenetically diverse reductive dehalogenase-homologous genes in deep subseafloor sedimentary metagenomes.</title>
        <authorList>
            <person name="Kawai M."/>
            <person name="Futagami T."/>
            <person name="Toyoda A."/>
            <person name="Takaki Y."/>
            <person name="Nishi S."/>
            <person name="Hori S."/>
            <person name="Arai W."/>
            <person name="Tsubouchi T."/>
            <person name="Morono Y."/>
            <person name="Uchiyama I."/>
            <person name="Ito T."/>
            <person name="Fujiyama A."/>
            <person name="Inagaki F."/>
            <person name="Takami H."/>
        </authorList>
    </citation>
    <scope>NUCLEOTIDE SEQUENCE</scope>
    <source>
        <strain evidence="2">Expedition CK06-06</strain>
    </source>
</reference>
<feature type="non-terminal residue" evidence="2">
    <location>
        <position position="238"/>
    </location>
</feature>
<protein>
    <recommendedName>
        <fullName evidence="1">Flavodoxin-like domain-containing protein</fullName>
    </recommendedName>
</protein>
<proteinExistence type="predicted"/>
<evidence type="ECO:0000313" key="2">
    <source>
        <dbReference type="EMBL" id="GAG76261.1"/>
    </source>
</evidence>
<sequence length="238" mass="27398">VKRPFFNYFLENIKSVINLDKIDFLIMNHVEMDHSGSFPLIIKYLPNAQIIASKKGVEILRDHFHKEVDDEVFNNIRAVKEGDTLDIGNGKKFTFVPIPMIHWPDSMVSFMTDENGKNILFSNDAFGQHFATSSRWDDENDFDVIMEEAVKYYANILLHVSKLISNVLPKVGSLPIEIICPSHGVCWRKHVGDIVERYKKWSAGEIDNKTAIIIYDTMWGSTEIIAKALYKELQYRGI</sequence>
<dbReference type="InterPro" id="IPR008254">
    <property type="entry name" value="Flavodoxin/NO_synth"/>
</dbReference>
<dbReference type="InterPro" id="IPR001279">
    <property type="entry name" value="Metallo-B-lactamas"/>
</dbReference>
<dbReference type="InterPro" id="IPR045761">
    <property type="entry name" value="ODP_dom"/>
</dbReference>
<dbReference type="Gene3D" id="3.60.15.10">
    <property type="entry name" value="Ribonuclease Z/Hydroxyacylglutathione hydrolase-like"/>
    <property type="match status" value="1"/>
</dbReference>
<evidence type="ECO:0000259" key="1">
    <source>
        <dbReference type="PROSITE" id="PS50902"/>
    </source>
</evidence>
<dbReference type="CDD" id="cd07709">
    <property type="entry name" value="flavodiiron_proteins_MBL-fold"/>
    <property type="match status" value="1"/>
</dbReference>
<organism evidence="2">
    <name type="scientific">marine sediment metagenome</name>
    <dbReference type="NCBI Taxonomy" id="412755"/>
    <lineage>
        <taxon>unclassified sequences</taxon>
        <taxon>metagenomes</taxon>
        <taxon>ecological metagenomes</taxon>
    </lineage>
</organism>
<feature type="non-terminal residue" evidence="2">
    <location>
        <position position="1"/>
    </location>
</feature>
<accession>X1BVS6</accession>